<sequence>MSKKGEMGMKGIEMRQDGAGGLALIKEVDAEGKRGLKENQRGLGREEANEKDRWNDEAKEEVVGGKSKQVQPRGGSEEEVSRRKGSRCKEGRKALCWSDGGGGGGGGSSDGGDRDAHPDVRGKLRCVSCFHSLASHRLRGTRGMGRCMGGDFIMESE</sequence>
<keyword evidence="3" id="KW-1185">Reference proteome</keyword>
<feature type="region of interest" description="Disordered" evidence="1">
    <location>
        <begin position="29"/>
        <end position="118"/>
    </location>
</feature>
<name>A0AAE1NK42_9EUCA</name>
<dbReference type="AlphaFoldDB" id="A0AAE1NK42"/>
<accession>A0AAE1NK42</accession>
<feature type="compositionally biased region" description="Gly residues" evidence="1">
    <location>
        <begin position="99"/>
        <end position="110"/>
    </location>
</feature>
<evidence type="ECO:0000313" key="3">
    <source>
        <dbReference type="Proteomes" id="UP001292094"/>
    </source>
</evidence>
<proteinExistence type="predicted"/>
<feature type="compositionally biased region" description="Basic and acidic residues" evidence="1">
    <location>
        <begin position="29"/>
        <end position="63"/>
    </location>
</feature>
<dbReference type="Proteomes" id="UP001292094">
    <property type="component" value="Unassembled WGS sequence"/>
</dbReference>
<feature type="compositionally biased region" description="Basic and acidic residues" evidence="1">
    <location>
        <begin position="75"/>
        <end position="93"/>
    </location>
</feature>
<feature type="compositionally biased region" description="Basic and acidic residues" evidence="1">
    <location>
        <begin position="1"/>
        <end position="16"/>
    </location>
</feature>
<evidence type="ECO:0000256" key="1">
    <source>
        <dbReference type="SAM" id="MobiDB-lite"/>
    </source>
</evidence>
<reference evidence="2" key="1">
    <citation type="submission" date="2023-11" db="EMBL/GenBank/DDBJ databases">
        <title>Genome assemblies of two species of porcelain crab, Petrolisthes cinctipes and Petrolisthes manimaculis (Anomura: Porcellanidae).</title>
        <authorList>
            <person name="Angst P."/>
        </authorList>
    </citation>
    <scope>NUCLEOTIDE SEQUENCE</scope>
    <source>
        <strain evidence="2">PB745_02</strain>
        <tissue evidence="2">Gill</tissue>
    </source>
</reference>
<gene>
    <name evidence="2" type="ORF">Pmani_036238</name>
</gene>
<comment type="caution">
    <text evidence="2">The sequence shown here is derived from an EMBL/GenBank/DDBJ whole genome shotgun (WGS) entry which is preliminary data.</text>
</comment>
<organism evidence="2 3">
    <name type="scientific">Petrolisthes manimaculis</name>
    <dbReference type="NCBI Taxonomy" id="1843537"/>
    <lineage>
        <taxon>Eukaryota</taxon>
        <taxon>Metazoa</taxon>
        <taxon>Ecdysozoa</taxon>
        <taxon>Arthropoda</taxon>
        <taxon>Crustacea</taxon>
        <taxon>Multicrustacea</taxon>
        <taxon>Malacostraca</taxon>
        <taxon>Eumalacostraca</taxon>
        <taxon>Eucarida</taxon>
        <taxon>Decapoda</taxon>
        <taxon>Pleocyemata</taxon>
        <taxon>Anomura</taxon>
        <taxon>Galatheoidea</taxon>
        <taxon>Porcellanidae</taxon>
        <taxon>Petrolisthes</taxon>
    </lineage>
</organism>
<evidence type="ECO:0000313" key="2">
    <source>
        <dbReference type="EMBL" id="KAK4290891.1"/>
    </source>
</evidence>
<feature type="region of interest" description="Disordered" evidence="1">
    <location>
        <begin position="1"/>
        <end position="20"/>
    </location>
</feature>
<dbReference type="EMBL" id="JAWZYT010005336">
    <property type="protein sequence ID" value="KAK4290891.1"/>
    <property type="molecule type" value="Genomic_DNA"/>
</dbReference>
<protein>
    <submittedName>
        <fullName evidence="2">Uncharacterized protein</fullName>
    </submittedName>
</protein>